<dbReference type="PANTHER" id="PTHR30224:SF4">
    <property type="entry name" value="ELECTRON TRANSPORT PROTEIN YCCM-RELATED"/>
    <property type="match status" value="1"/>
</dbReference>
<keyword evidence="9" id="KW-0812">Transmembrane</keyword>
<dbReference type="GO" id="GO:0046872">
    <property type="term" value="F:metal ion binding"/>
    <property type="evidence" value="ECO:0007669"/>
    <property type="project" value="UniProtKB-KW"/>
</dbReference>
<keyword evidence="3" id="KW-0479">Metal-binding</keyword>
<keyword evidence="5" id="KW-0067">ATP-binding</keyword>
<dbReference type="SMART" id="SM00100">
    <property type="entry name" value="cNMP"/>
    <property type="match status" value="1"/>
</dbReference>
<reference evidence="13" key="1">
    <citation type="submission" date="2016-10" db="EMBL/GenBank/DDBJ databases">
        <title>CRISPR-Cas defence system in Roseofilum reptotaenium: evidence of a bacteriophage-cyanobacterium arms race in the coral black band disease.</title>
        <authorList>
            <person name="Buerger P."/>
            <person name="Wood-Charlson E.M."/>
            <person name="Weynberg K.D."/>
            <person name="Willis B."/>
            <person name="Van Oppen M.J."/>
        </authorList>
    </citation>
    <scope>NUCLEOTIDE SEQUENCE [LARGE SCALE GENOMIC DNA]</scope>
    <source>
        <strain evidence="13">AO1-A</strain>
    </source>
</reference>
<dbReference type="SUPFAM" id="SSF51206">
    <property type="entry name" value="cAMP-binding domain-like"/>
    <property type="match status" value="1"/>
</dbReference>
<dbReference type="InterPro" id="IPR052378">
    <property type="entry name" value="NosR_regulator"/>
</dbReference>
<gene>
    <name evidence="13" type="ORF">BI308_10720</name>
</gene>
<protein>
    <submittedName>
        <fullName evidence="13">RNA polymerase subunit sigma-54</fullName>
    </submittedName>
</protein>
<keyword evidence="7" id="KW-0411">Iron-sulfur</keyword>
<dbReference type="InterPro" id="IPR018490">
    <property type="entry name" value="cNMP-bd_dom_sf"/>
</dbReference>
<dbReference type="STRING" id="1925591.BI308_10720"/>
<dbReference type="PANTHER" id="PTHR30224">
    <property type="entry name" value="ELECTRON TRANSPORT PROTEIN"/>
    <property type="match status" value="1"/>
</dbReference>
<dbReference type="InterPro" id="IPR000595">
    <property type="entry name" value="cNMP-bd_dom"/>
</dbReference>
<dbReference type="PROSITE" id="PS50042">
    <property type="entry name" value="CNMP_BINDING_3"/>
    <property type="match status" value="1"/>
</dbReference>
<feature type="transmembrane region" description="Helical" evidence="9">
    <location>
        <begin position="698"/>
        <end position="716"/>
    </location>
</feature>
<dbReference type="GO" id="GO:0005524">
    <property type="term" value="F:ATP binding"/>
    <property type="evidence" value="ECO:0007669"/>
    <property type="project" value="InterPro"/>
</dbReference>
<evidence type="ECO:0000256" key="7">
    <source>
        <dbReference type="ARBA" id="ARBA00023014"/>
    </source>
</evidence>
<keyword evidence="2" id="KW-1003">Cell membrane</keyword>
<dbReference type="GO" id="GO:0005886">
    <property type="term" value="C:plasma membrane"/>
    <property type="evidence" value="ECO:0007669"/>
    <property type="project" value="UniProtKB-SubCell"/>
</dbReference>
<dbReference type="SUPFAM" id="SSF52540">
    <property type="entry name" value="P-loop containing nucleoside triphosphate hydrolases"/>
    <property type="match status" value="1"/>
</dbReference>
<evidence type="ECO:0000256" key="2">
    <source>
        <dbReference type="ARBA" id="ARBA00022475"/>
    </source>
</evidence>
<feature type="transmembrane region" description="Helical" evidence="9">
    <location>
        <begin position="736"/>
        <end position="758"/>
    </location>
</feature>
<evidence type="ECO:0000256" key="6">
    <source>
        <dbReference type="ARBA" id="ARBA00023004"/>
    </source>
</evidence>
<evidence type="ECO:0000313" key="14">
    <source>
        <dbReference type="Proteomes" id="UP000183940"/>
    </source>
</evidence>
<accession>A0A1L9QSI8</accession>
<dbReference type="InterPro" id="IPR017900">
    <property type="entry name" value="4Fe4S_Fe_S_CS"/>
</dbReference>
<evidence type="ECO:0000259" key="10">
    <source>
        <dbReference type="PROSITE" id="PS50042"/>
    </source>
</evidence>
<keyword evidence="4" id="KW-0547">Nucleotide-binding</keyword>
<dbReference type="InterPro" id="IPR002078">
    <property type="entry name" value="Sigma_54_int"/>
</dbReference>
<dbReference type="InterPro" id="IPR014710">
    <property type="entry name" value="RmlC-like_jellyroll"/>
</dbReference>
<dbReference type="PROSITE" id="PS51379">
    <property type="entry name" value="4FE4S_FER_2"/>
    <property type="match status" value="1"/>
</dbReference>
<dbReference type="GO" id="GO:0051536">
    <property type="term" value="F:iron-sulfur cluster binding"/>
    <property type="evidence" value="ECO:0007669"/>
    <property type="project" value="UniProtKB-KW"/>
</dbReference>
<evidence type="ECO:0000259" key="11">
    <source>
        <dbReference type="PROSITE" id="PS50045"/>
    </source>
</evidence>
<feature type="domain" description="4Fe-4S ferredoxin-type" evidence="12">
    <location>
        <begin position="656"/>
        <end position="685"/>
    </location>
</feature>
<dbReference type="InterPro" id="IPR017896">
    <property type="entry name" value="4Fe4S_Fe-S-bd"/>
</dbReference>
<dbReference type="AlphaFoldDB" id="A0A1L9QSI8"/>
<evidence type="ECO:0000256" key="9">
    <source>
        <dbReference type="SAM" id="Phobius"/>
    </source>
</evidence>
<keyword evidence="8 9" id="KW-0472">Membrane</keyword>
<dbReference type="InterPro" id="IPR027417">
    <property type="entry name" value="P-loop_NTPase"/>
</dbReference>
<comment type="subcellular location">
    <subcellularLocation>
        <location evidence="1">Cell membrane</location>
    </subcellularLocation>
</comment>
<keyword evidence="9" id="KW-1133">Transmembrane helix</keyword>
<sequence>MIPSSLLPLRPHQEQDISLEETEITDGIDWLSFHRVWGQLSDNVIEAIAQSLRLLKVEPNQDIYHQGIEPIGLYLIKWGSVEIYRSSLVGKTHIRYYSAGELFGYTPLALHQPMATYRTNAVVIAKSEFWFLSQTDFEQLTTQYPQIEKAFNTFLAQDLEHFADRIVTEQIRIQGLQAFIRPIPTDQLIIGKSKIGQKLASQIEQATLDLKPIQLQSPPGAGKTFLAGYIHHYSGIKDHPWAELDCALLPREENGALNTDDLFGHAGQQLGVIELLERGTLLIENCQLLSQKDRDRLLGYLHTNLLTPNPEGPPIQSWVRLILSSPSSISLGNFPCHTLKLPSLKQRKLDIPGFARYFLHKYCQETQRSPLSLNQADLRRLISYDYPANVAELQSILKRAVLMTPPGQTIIPEQVLWSVQSQKNAFRVDLLNQLPWLRRFLLSDWWPKRFWVVVMLLFIPVTLMGYLGPQTRDSNMTLNLFWAWWWPFYLFLFPFIGRLWCAVCPFMVTGEWIRTLSLWIWPRKLLPWPTKWMNRWGAWLLWGGFVAIYLWEKLADLPHTPYLSSDLLLIITAGAVICSLIYERRLWCRYLCPIGGMNGMFAKLALIELRSTQQICGSQCSTFGCYKGSDATPVTFADSLPNEGQATEGCPLYSHPAQLRDNRDCVLCMSCLKACPNRSVQLNLRFVATDLLENHQPFWAEVALLLLLFGGVFMHSADKVLSFFGLDSTLITGQPWFMALPVVALLLSIPWGLTYGVHAIARLFDREMPPYLVTIYAYLPMTLGVNLAYYIPAAMTEAGKLLPVTARTFGFSGEGWPVLTWSSDVAVFLQGLALLGAIAFSLYPLLKITQRPFWSNLPHLLLMAGFVAIFFQLLL</sequence>
<dbReference type="GO" id="GO:0006355">
    <property type="term" value="P:regulation of DNA-templated transcription"/>
    <property type="evidence" value="ECO:0007669"/>
    <property type="project" value="InterPro"/>
</dbReference>
<name>A0A1L9QSI8_9CYAN</name>
<dbReference type="Pfam" id="PF12801">
    <property type="entry name" value="Fer4_5"/>
    <property type="match status" value="2"/>
</dbReference>
<dbReference type="InterPro" id="IPR058031">
    <property type="entry name" value="AAA_lid_NorR"/>
</dbReference>
<dbReference type="CDD" id="cd00038">
    <property type="entry name" value="CAP_ED"/>
    <property type="match status" value="1"/>
</dbReference>
<feature type="domain" description="Sigma-54 factor interaction" evidence="11">
    <location>
        <begin position="189"/>
        <end position="402"/>
    </location>
</feature>
<feature type="transmembrane region" description="Helical" evidence="9">
    <location>
        <begin position="770"/>
        <end position="791"/>
    </location>
</feature>
<keyword evidence="6" id="KW-0408">Iron</keyword>
<evidence type="ECO:0000256" key="8">
    <source>
        <dbReference type="ARBA" id="ARBA00023136"/>
    </source>
</evidence>
<dbReference type="PROSITE" id="PS50045">
    <property type="entry name" value="SIGMA54_INTERACT_4"/>
    <property type="match status" value="1"/>
</dbReference>
<organism evidence="13 14">
    <name type="scientific">Roseofilum reptotaenium AO1-A</name>
    <dbReference type="NCBI Taxonomy" id="1925591"/>
    <lineage>
        <taxon>Bacteria</taxon>
        <taxon>Bacillati</taxon>
        <taxon>Cyanobacteriota</taxon>
        <taxon>Cyanophyceae</taxon>
        <taxon>Desertifilales</taxon>
        <taxon>Desertifilaceae</taxon>
        <taxon>Roseofilum</taxon>
    </lineage>
</organism>
<feature type="transmembrane region" description="Helical" evidence="9">
    <location>
        <begin position="488"/>
        <end position="513"/>
    </location>
</feature>
<dbReference type="Pfam" id="PF25601">
    <property type="entry name" value="AAA_lid_14"/>
    <property type="match status" value="1"/>
</dbReference>
<dbReference type="Proteomes" id="UP000183940">
    <property type="component" value="Unassembled WGS sequence"/>
</dbReference>
<feature type="transmembrane region" description="Helical" evidence="9">
    <location>
        <begin position="563"/>
        <end position="582"/>
    </location>
</feature>
<feature type="transmembrane region" description="Helical" evidence="9">
    <location>
        <begin position="450"/>
        <end position="468"/>
    </location>
</feature>
<comment type="caution">
    <text evidence="13">The sequence shown here is derived from an EMBL/GenBank/DDBJ whole genome shotgun (WGS) entry which is preliminary data.</text>
</comment>
<feature type="transmembrane region" description="Helical" evidence="9">
    <location>
        <begin position="825"/>
        <end position="846"/>
    </location>
</feature>
<evidence type="ECO:0000256" key="4">
    <source>
        <dbReference type="ARBA" id="ARBA00022741"/>
    </source>
</evidence>
<evidence type="ECO:0000259" key="12">
    <source>
        <dbReference type="PROSITE" id="PS51379"/>
    </source>
</evidence>
<dbReference type="PROSITE" id="PS00198">
    <property type="entry name" value="4FE4S_FER_1"/>
    <property type="match status" value="1"/>
</dbReference>
<dbReference type="Gene3D" id="3.40.50.300">
    <property type="entry name" value="P-loop containing nucleotide triphosphate hydrolases"/>
    <property type="match status" value="1"/>
</dbReference>
<proteinExistence type="predicted"/>
<dbReference type="Pfam" id="PF00158">
    <property type="entry name" value="Sigma54_activat"/>
    <property type="match status" value="1"/>
</dbReference>
<dbReference type="Pfam" id="PF00027">
    <property type="entry name" value="cNMP_binding"/>
    <property type="match status" value="1"/>
</dbReference>
<dbReference type="Gene3D" id="2.60.120.10">
    <property type="entry name" value="Jelly Rolls"/>
    <property type="match status" value="1"/>
</dbReference>
<evidence type="ECO:0000256" key="1">
    <source>
        <dbReference type="ARBA" id="ARBA00004236"/>
    </source>
</evidence>
<feature type="domain" description="Cyclic nucleotide-binding" evidence="10">
    <location>
        <begin position="36"/>
        <end position="140"/>
    </location>
</feature>
<dbReference type="EMBL" id="MLAW01000015">
    <property type="protein sequence ID" value="OJJ25612.1"/>
    <property type="molecule type" value="Genomic_DNA"/>
</dbReference>
<dbReference type="Gene3D" id="1.10.8.60">
    <property type="match status" value="1"/>
</dbReference>
<feature type="transmembrane region" description="Helical" evidence="9">
    <location>
        <begin position="853"/>
        <end position="874"/>
    </location>
</feature>
<evidence type="ECO:0000313" key="13">
    <source>
        <dbReference type="EMBL" id="OJJ25612.1"/>
    </source>
</evidence>
<evidence type="ECO:0000256" key="5">
    <source>
        <dbReference type="ARBA" id="ARBA00022840"/>
    </source>
</evidence>
<keyword evidence="14" id="KW-1185">Reference proteome</keyword>
<evidence type="ECO:0000256" key="3">
    <source>
        <dbReference type="ARBA" id="ARBA00022723"/>
    </source>
</evidence>